<evidence type="ECO:0000313" key="9">
    <source>
        <dbReference type="Proteomes" id="UP000515947"/>
    </source>
</evidence>
<feature type="transmembrane region" description="Helical" evidence="7">
    <location>
        <begin position="232"/>
        <end position="252"/>
    </location>
</feature>
<dbReference type="Pfam" id="PF05977">
    <property type="entry name" value="MFS_3"/>
    <property type="match status" value="1"/>
</dbReference>
<dbReference type="PANTHER" id="PTHR23513:SF6">
    <property type="entry name" value="MAJOR FACILITATOR SUPERFAMILY ASSOCIATED DOMAIN-CONTAINING PROTEIN"/>
    <property type="match status" value="1"/>
</dbReference>
<keyword evidence="5 7" id="KW-1133">Transmembrane helix</keyword>
<feature type="transmembrane region" description="Helical" evidence="7">
    <location>
        <begin position="317"/>
        <end position="338"/>
    </location>
</feature>
<feature type="transmembrane region" description="Helical" evidence="7">
    <location>
        <begin position="62"/>
        <end position="81"/>
    </location>
</feature>
<dbReference type="KEGG" id="nmes:H9L09_10490"/>
<dbReference type="InterPro" id="IPR036259">
    <property type="entry name" value="MFS_trans_sf"/>
</dbReference>
<keyword evidence="6 7" id="KW-0472">Membrane</keyword>
<feature type="transmembrane region" description="Helical" evidence="7">
    <location>
        <begin position="293"/>
        <end position="311"/>
    </location>
</feature>
<proteinExistence type="predicted"/>
<keyword evidence="9" id="KW-1185">Reference proteome</keyword>
<dbReference type="PANTHER" id="PTHR23513">
    <property type="entry name" value="INTEGRAL MEMBRANE EFFLUX PROTEIN-RELATED"/>
    <property type="match status" value="1"/>
</dbReference>
<feature type="transmembrane region" description="Helical" evidence="7">
    <location>
        <begin position="385"/>
        <end position="402"/>
    </location>
</feature>
<sequence length="415" mass="42845">MGTDSLTGERTTSTHRIFWTYWSAGTVSSVGDAVTSVALPLVAVTALHASALEVGVLAAASWVAWLVIGLPAGVVVTRLPLRGTQVAMDLVRAAALVSLPLAGWLGSLTFVHLLLVALVISFANVVFSVGNTTFLPAIVPREELNNRNSLMSATHATTQMGGPALGGLLVQLVGAVAAVLVDAVSYLVSAVLLGRLPAREVPQPPREARVGAMIREGWHFVSRHPVVGPCTWAATAVNFACGALMALAPLYLVRVLDAPAALVGILIATEGIGALLGAAVTPRLTRTLGSARSILLAGLVGACLALLMPLGSGVTGMVMFALGNAGFATGVVILSINTRTYRQTESPPELLARVMATVRFVSWGAIPAGALAAGATAQLLGPRTALWLTAAAAFVPLVPLWLSPVRRLRDLSDHA</sequence>
<dbReference type="EMBL" id="CP060713">
    <property type="protein sequence ID" value="QNN54681.1"/>
    <property type="molecule type" value="Genomic_DNA"/>
</dbReference>
<dbReference type="SUPFAM" id="SSF103473">
    <property type="entry name" value="MFS general substrate transporter"/>
    <property type="match status" value="1"/>
</dbReference>
<evidence type="ECO:0000256" key="7">
    <source>
        <dbReference type="SAM" id="Phobius"/>
    </source>
</evidence>
<evidence type="ECO:0000256" key="2">
    <source>
        <dbReference type="ARBA" id="ARBA00022448"/>
    </source>
</evidence>
<protein>
    <submittedName>
        <fullName evidence="8">MFS transporter</fullName>
    </submittedName>
</protein>
<keyword evidence="2" id="KW-0813">Transport</keyword>
<evidence type="ECO:0000256" key="3">
    <source>
        <dbReference type="ARBA" id="ARBA00022475"/>
    </source>
</evidence>
<feature type="transmembrane region" description="Helical" evidence="7">
    <location>
        <begin position="258"/>
        <end position="281"/>
    </location>
</feature>
<organism evidence="8 9">
    <name type="scientific">Nocardioides mesophilus</name>
    <dbReference type="NCBI Taxonomy" id="433659"/>
    <lineage>
        <taxon>Bacteria</taxon>
        <taxon>Bacillati</taxon>
        <taxon>Actinomycetota</taxon>
        <taxon>Actinomycetes</taxon>
        <taxon>Propionibacteriales</taxon>
        <taxon>Nocardioidaceae</taxon>
        <taxon>Nocardioides</taxon>
    </lineage>
</organism>
<keyword evidence="4 7" id="KW-0812">Transmembrane</keyword>
<evidence type="ECO:0000256" key="6">
    <source>
        <dbReference type="ARBA" id="ARBA00023136"/>
    </source>
</evidence>
<feature type="transmembrane region" description="Helical" evidence="7">
    <location>
        <begin position="168"/>
        <end position="193"/>
    </location>
</feature>
<evidence type="ECO:0000256" key="1">
    <source>
        <dbReference type="ARBA" id="ARBA00004651"/>
    </source>
</evidence>
<dbReference type="RefSeq" id="WP_187580521.1">
    <property type="nucleotide sequence ID" value="NZ_CP060713.1"/>
</dbReference>
<name>A0A7G9RGF6_9ACTN</name>
<comment type="subcellular location">
    <subcellularLocation>
        <location evidence="1">Cell membrane</location>
        <topology evidence="1">Multi-pass membrane protein</topology>
    </subcellularLocation>
</comment>
<accession>A0A7G9RGF6</accession>
<evidence type="ECO:0000313" key="8">
    <source>
        <dbReference type="EMBL" id="QNN54681.1"/>
    </source>
</evidence>
<gene>
    <name evidence="8" type="ORF">H9L09_10490</name>
</gene>
<feature type="transmembrane region" description="Helical" evidence="7">
    <location>
        <begin position="93"/>
        <end position="126"/>
    </location>
</feature>
<evidence type="ECO:0000256" key="4">
    <source>
        <dbReference type="ARBA" id="ARBA00022692"/>
    </source>
</evidence>
<reference evidence="8 9" key="1">
    <citation type="submission" date="2020-08" db="EMBL/GenBank/DDBJ databases">
        <title>Genome sequence of Nocardioides mesophilus KACC 16243T.</title>
        <authorList>
            <person name="Hyun D.-W."/>
            <person name="Bae J.-W."/>
        </authorList>
    </citation>
    <scope>NUCLEOTIDE SEQUENCE [LARGE SCALE GENOMIC DNA]</scope>
    <source>
        <strain evidence="8 9">KACC 16243</strain>
    </source>
</reference>
<dbReference type="Gene3D" id="1.20.1250.20">
    <property type="entry name" value="MFS general substrate transporter like domains"/>
    <property type="match status" value="1"/>
</dbReference>
<feature type="transmembrane region" description="Helical" evidence="7">
    <location>
        <begin position="350"/>
        <end position="373"/>
    </location>
</feature>
<dbReference type="CDD" id="cd06173">
    <property type="entry name" value="MFS_MefA_like"/>
    <property type="match status" value="1"/>
</dbReference>
<evidence type="ECO:0000256" key="5">
    <source>
        <dbReference type="ARBA" id="ARBA00022989"/>
    </source>
</evidence>
<keyword evidence="3" id="KW-1003">Cell membrane</keyword>
<dbReference type="Proteomes" id="UP000515947">
    <property type="component" value="Chromosome"/>
</dbReference>
<dbReference type="GO" id="GO:0005886">
    <property type="term" value="C:plasma membrane"/>
    <property type="evidence" value="ECO:0007669"/>
    <property type="project" value="UniProtKB-SubCell"/>
</dbReference>
<dbReference type="InterPro" id="IPR010290">
    <property type="entry name" value="TM_effector"/>
</dbReference>
<dbReference type="AlphaFoldDB" id="A0A7G9RGF6"/>